<reference evidence="1 2" key="1">
    <citation type="submission" date="2019-05" db="EMBL/GenBank/DDBJ databases">
        <title>Another draft genome of Portunus trituberculatus and its Hox gene families provides insights of decapod evolution.</title>
        <authorList>
            <person name="Jeong J.-H."/>
            <person name="Song I."/>
            <person name="Kim S."/>
            <person name="Choi T."/>
            <person name="Kim D."/>
            <person name="Ryu S."/>
            <person name="Kim W."/>
        </authorList>
    </citation>
    <scope>NUCLEOTIDE SEQUENCE [LARGE SCALE GENOMIC DNA]</scope>
    <source>
        <tissue evidence="1">Muscle</tissue>
    </source>
</reference>
<sequence>MVTSSGDLPLPPYPSPSSSNLSIISLHLQLQIGGVDWLQLRNIQILYSDGRLRGLFLLALRLRVIRHRTCFIFHWGHRAKDLLKRQQTLTG</sequence>
<evidence type="ECO:0000313" key="1">
    <source>
        <dbReference type="EMBL" id="MPC25631.1"/>
    </source>
</evidence>
<proteinExistence type="predicted"/>
<dbReference type="EMBL" id="VSRR010001488">
    <property type="protein sequence ID" value="MPC25631.1"/>
    <property type="molecule type" value="Genomic_DNA"/>
</dbReference>
<accession>A0A5B7DVH3</accession>
<organism evidence="1 2">
    <name type="scientific">Portunus trituberculatus</name>
    <name type="common">Swimming crab</name>
    <name type="synonym">Neptunus trituberculatus</name>
    <dbReference type="NCBI Taxonomy" id="210409"/>
    <lineage>
        <taxon>Eukaryota</taxon>
        <taxon>Metazoa</taxon>
        <taxon>Ecdysozoa</taxon>
        <taxon>Arthropoda</taxon>
        <taxon>Crustacea</taxon>
        <taxon>Multicrustacea</taxon>
        <taxon>Malacostraca</taxon>
        <taxon>Eumalacostraca</taxon>
        <taxon>Eucarida</taxon>
        <taxon>Decapoda</taxon>
        <taxon>Pleocyemata</taxon>
        <taxon>Brachyura</taxon>
        <taxon>Eubrachyura</taxon>
        <taxon>Portunoidea</taxon>
        <taxon>Portunidae</taxon>
        <taxon>Portuninae</taxon>
        <taxon>Portunus</taxon>
    </lineage>
</organism>
<evidence type="ECO:0000313" key="2">
    <source>
        <dbReference type="Proteomes" id="UP000324222"/>
    </source>
</evidence>
<name>A0A5B7DVH3_PORTR</name>
<comment type="caution">
    <text evidence="1">The sequence shown here is derived from an EMBL/GenBank/DDBJ whole genome shotgun (WGS) entry which is preliminary data.</text>
</comment>
<protein>
    <submittedName>
        <fullName evidence="1">Uncharacterized protein</fullName>
    </submittedName>
</protein>
<keyword evidence="2" id="KW-1185">Reference proteome</keyword>
<dbReference type="AlphaFoldDB" id="A0A5B7DVH3"/>
<dbReference type="Proteomes" id="UP000324222">
    <property type="component" value="Unassembled WGS sequence"/>
</dbReference>
<gene>
    <name evidence="1" type="ORF">E2C01_018752</name>
</gene>